<evidence type="ECO:0000256" key="2">
    <source>
        <dbReference type="ARBA" id="ARBA00022475"/>
    </source>
</evidence>
<feature type="transmembrane region" description="Helical" evidence="8">
    <location>
        <begin position="136"/>
        <end position="157"/>
    </location>
</feature>
<keyword evidence="10" id="KW-1185">Reference proteome</keyword>
<evidence type="ECO:0000256" key="7">
    <source>
        <dbReference type="ARBA" id="ARBA00023136"/>
    </source>
</evidence>
<evidence type="ECO:0000313" key="10">
    <source>
        <dbReference type="Proteomes" id="UP000738431"/>
    </source>
</evidence>
<evidence type="ECO:0000256" key="8">
    <source>
        <dbReference type="SAM" id="Phobius"/>
    </source>
</evidence>
<feature type="transmembrane region" description="Helical" evidence="8">
    <location>
        <begin position="277"/>
        <end position="298"/>
    </location>
</feature>
<gene>
    <name evidence="9" type="ORF">K1X11_003765</name>
</gene>
<keyword evidence="2" id="KW-1003">Cell membrane</keyword>
<dbReference type="InterPro" id="IPR050297">
    <property type="entry name" value="LipidA_mod_glycosyltrf_83"/>
</dbReference>
<dbReference type="PANTHER" id="PTHR33908">
    <property type="entry name" value="MANNOSYLTRANSFERASE YKCB-RELATED"/>
    <property type="match status" value="1"/>
</dbReference>
<keyword evidence="4" id="KW-0808">Transferase</keyword>
<proteinExistence type="predicted"/>
<accession>A0ABZ1CAE9</accession>
<organism evidence="9 10">
    <name type="scientific">Actomonas aquatica</name>
    <dbReference type="NCBI Taxonomy" id="2866162"/>
    <lineage>
        <taxon>Bacteria</taxon>
        <taxon>Pseudomonadati</taxon>
        <taxon>Verrucomicrobiota</taxon>
        <taxon>Opitutia</taxon>
        <taxon>Opitutales</taxon>
        <taxon>Opitutaceae</taxon>
        <taxon>Actomonas</taxon>
    </lineage>
</organism>
<feature type="transmembrane region" description="Helical" evidence="8">
    <location>
        <begin position="310"/>
        <end position="328"/>
    </location>
</feature>
<sequence>MPNFTSLRKNWLLLLVAALLTAWIFWLRAPTWSTAIWNVDEAIHTSVADVILDGGVIYRDAIDQRTPLTYYVFAAVYSITGNSLPAMRVVLTAMIVATMLLLGAVVRRHHGNITALLAALTYGALTSKLLQPADAYAVHTEWFVALFSTAAAACFLWPTDRAPSSLRAAASGVLLSLAVLSKQSALLEIGPPFVALAGLLLAKRLGWFGALACGGALLAGLAVPLLITAGLLASAGALDDFWLYGWAYNVKYYGAEISFPDKILSATIWFRLLWEQYPHVLILGSAAAAALVVRALQARASDSLRQARPVEFYLLAWSGLALGSAMAGGRGFDHYFFVCLAPFSWAAAWALRGLTTTLGRLLHLSPRGQRVAATVLAVAFVAPTVWHARLSRTVDSYPLDTTHRLVETVHAYTSDDEPIFIWGYNTDLYTLADRLPASRFLYCSFQTGLIPWTNTAPDIDTSYAILPNAMDDLLADLEASKPPIIVDGSLQEYRGFAKYPLRKFPRLRDWIDAHYVELEPDRIRSYGFAMYRRRLDTPPELDLNAPAAGNQISLEVGNPVSLGRLHIGVFGESQDGLPLTGLALTLEDEVLAAVEIAHAPYSQITIPFTATDEMTTLPFRAWARFGDGPWQPGPSRDVKVMPLTASPEVATTFALPIIDSRVPADGVRSLIDPRLDVYDNKRIFAVHAPSVLRYTLPDAANRIWGFYGIPAGAYAADNTHPTDGAEFIIRLLFADGGERELMRHFIDPASRPEDRGHLRFEYELPSAPGPRVIEFDINPGPTGSASSDWTEWANIVLETSP</sequence>
<dbReference type="RefSeq" id="WP_221032942.1">
    <property type="nucleotide sequence ID" value="NZ_CP139781.1"/>
</dbReference>
<evidence type="ECO:0000313" key="9">
    <source>
        <dbReference type="EMBL" id="WRQ88506.1"/>
    </source>
</evidence>
<feature type="transmembrane region" description="Helical" evidence="8">
    <location>
        <begin position="86"/>
        <end position="106"/>
    </location>
</feature>
<evidence type="ECO:0000256" key="4">
    <source>
        <dbReference type="ARBA" id="ARBA00022679"/>
    </source>
</evidence>
<keyword evidence="3" id="KW-0328">Glycosyltransferase</keyword>
<evidence type="ECO:0000256" key="6">
    <source>
        <dbReference type="ARBA" id="ARBA00022989"/>
    </source>
</evidence>
<evidence type="ECO:0008006" key="11">
    <source>
        <dbReference type="Google" id="ProtNLM"/>
    </source>
</evidence>
<evidence type="ECO:0000256" key="3">
    <source>
        <dbReference type="ARBA" id="ARBA00022676"/>
    </source>
</evidence>
<keyword evidence="7 8" id="KW-0472">Membrane</keyword>
<keyword evidence="6 8" id="KW-1133">Transmembrane helix</keyword>
<evidence type="ECO:0000256" key="5">
    <source>
        <dbReference type="ARBA" id="ARBA00022692"/>
    </source>
</evidence>
<feature type="transmembrane region" description="Helical" evidence="8">
    <location>
        <begin position="371"/>
        <end position="388"/>
    </location>
</feature>
<evidence type="ECO:0000256" key="1">
    <source>
        <dbReference type="ARBA" id="ARBA00004651"/>
    </source>
</evidence>
<feature type="transmembrane region" description="Helical" evidence="8">
    <location>
        <begin position="113"/>
        <end position="130"/>
    </location>
</feature>
<dbReference type="Proteomes" id="UP000738431">
    <property type="component" value="Chromosome"/>
</dbReference>
<name>A0ABZ1CAE9_9BACT</name>
<dbReference type="EMBL" id="CP139781">
    <property type="protein sequence ID" value="WRQ88506.1"/>
    <property type="molecule type" value="Genomic_DNA"/>
</dbReference>
<comment type="subcellular location">
    <subcellularLocation>
        <location evidence="1">Cell membrane</location>
        <topology evidence="1">Multi-pass membrane protein</topology>
    </subcellularLocation>
</comment>
<keyword evidence="5 8" id="KW-0812">Transmembrane</keyword>
<reference evidence="9 10" key="1">
    <citation type="submission" date="2023-12" db="EMBL/GenBank/DDBJ databases">
        <title>Description of an unclassified Opitutus bacterium of Verrucomicrobiota.</title>
        <authorList>
            <person name="Zhang D.-F."/>
        </authorList>
    </citation>
    <scope>NUCLEOTIDE SEQUENCE [LARGE SCALE GENOMIC DNA]</scope>
    <source>
        <strain evidence="9 10">WL0086</strain>
    </source>
</reference>
<feature type="transmembrane region" description="Helical" evidence="8">
    <location>
        <begin position="205"/>
        <end position="233"/>
    </location>
</feature>
<dbReference type="PANTHER" id="PTHR33908:SF11">
    <property type="entry name" value="MEMBRANE PROTEIN"/>
    <property type="match status" value="1"/>
</dbReference>
<protein>
    <recommendedName>
        <fullName evidence="11">Glycosyltransferase RgtA/B/C/D-like domain-containing protein</fullName>
    </recommendedName>
</protein>